<dbReference type="KEGG" id="aluc:AKAW2_40899S"/>
<organism evidence="1 2">
    <name type="scientific">Aspergillus kawachii</name>
    <name type="common">White koji mold</name>
    <name type="synonym">Aspergillus awamori var. kawachi</name>
    <dbReference type="NCBI Taxonomy" id="1069201"/>
    <lineage>
        <taxon>Eukaryota</taxon>
        <taxon>Fungi</taxon>
        <taxon>Dikarya</taxon>
        <taxon>Ascomycota</taxon>
        <taxon>Pezizomycotina</taxon>
        <taxon>Eurotiomycetes</taxon>
        <taxon>Eurotiomycetidae</taxon>
        <taxon>Eurotiales</taxon>
        <taxon>Aspergillaceae</taxon>
        <taxon>Aspergillus</taxon>
        <taxon>Aspergillus subgen. Circumdati</taxon>
    </lineage>
</organism>
<dbReference type="AlphaFoldDB" id="A0A7R7ZZH6"/>
<dbReference type="GeneID" id="64960538"/>
<keyword evidence="2" id="KW-1185">Reference proteome</keyword>
<protein>
    <submittedName>
        <fullName evidence="1">Uncharacterized protein</fullName>
    </submittedName>
</protein>
<dbReference type="EMBL" id="AP024428">
    <property type="protein sequence ID" value="BCR99216.1"/>
    <property type="molecule type" value="Genomic_DNA"/>
</dbReference>
<accession>A0A7R7ZZH6</accession>
<evidence type="ECO:0000313" key="1">
    <source>
        <dbReference type="EMBL" id="BCR99216.1"/>
    </source>
</evidence>
<dbReference type="Proteomes" id="UP000661280">
    <property type="component" value="Chromosome 4"/>
</dbReference>
<name>A0A7R7ZZH6_ASPKA</name>
<proteinExistence type="predicted"/>
<sequence length="122" mass="13715">MLVDGPIPRPCPTPLLRLRLPMTVITATGFVPDIMPAQWKLIRPLLSLNPAQMQPDLLASKSRCEQEELGHRSIPVRHICPIRRHRICPFPFREQSGKVLGLATTAPSDLAHHLALTYDKSR</sequence>
<reference evidence="1" key="2">
    <citation type="submission" date="2021-02" db="EMBL/GenBank/DDBJ databases">
        <title>Aspergillus luchuensis mut. kawachii IFO 4304 genome sequence.</title>
        <authorList>
            <person name="Mori K."/>
            <person name="Kadooka C."/>
            <person name="Goto M."/>
            <person name="Futagami T."/>
        </authorList>
    </citation>
    <scope>NUCLEOTIDE SEQUENCE</scope>
    <source>
        <strain evidence="1">IFO 4308</strain>
    </source>
</reference>
<gene>
    <name evidence="1" type="ORF">AKAW2_40899S</name>
</gene>
<evidence type="ECO:0000313" key="2">
    <source>
        <dbReference type="Proteomes" id="UP000661280"/>
    </source>
</evidence>
<reference evidence="1" key="1">
    <citation type="submission" date="2021-01" db="EMBL/GenBank/DDBJ databases">
        <authorList>
            <consortium name="Aspergillus luchuensis mut. kawachii IFO 4304 genome sequencing consortium"/>
            <person name="Kazuki M."/>
            <person name="Futagami T."/>
        </authorList>
    </citation>
    <scope>NUCLEOTIDE SEQUENCE</scope>
    <source>
        <strain evidence="1">IFO 4308</strain>
    </source>
</reference>
<dbReference type="RefSeq" id="XP_041542979.1">
    <property type="nucleotide sequence ID" value="XM_041689278.1"/>
</dbReference>